<dbReference type="InterPro" id="IPR012910">
    <property type="entry name" value="Plug_dom"/>
</dbReference>
<feature type="signal peptide" evidence="13">
    <location>
        <begin position="1"/>
        <end position="23"/>
    </location>
</feature>
<comment type="subcellular location">
    <subcellularLocation>
        <location evidence="1 11">Cell outer membrane</location>
        <topology evidence="1 11">Multi-pass membrane protein</topology>
    </subcellularLocation>
</comment>
<dbReference type="PANTHER" id="PTHR32552:SF81">
    <property type="entry name" value="TONB-DEPENDENT OUTER MEMBRANE RECEPTOR"/>
    <property type="match status" value="1"/>
</dbReference>
<keyword evidence="17" id="KW-1185">Reference proteome</keyword>
<evidence type="ECO:0000259" key="15">
    <source>
        <dbReference type="Pfam" id="PF07715"/>
    </source>
</evidence>
<protein>
    <submittedName>
        <fullName evidence="16">TonB-dependent receptor</fullName>
    </submittedName>
</protein>
<feature type="domain" description="TonB-dependent receptor plug" evidence="15">
    <location>
        <begin position="58"/>
        <end position="167"/>
    </location>
</feature>
<gene>
    <name evidence="16" type="ORF">ACFPPA_03130</name>
</gene>
<evidence type="ECO:0000256" key="8">
    <source>
        <dbReference type="ARBA" id="ARBA00023077"/>
    </source>
</evidence>
<keyword evidence="5 11" id="KW-0812">Transmembrane</keyword>
<evidence type="ECO:0000256" key="9">
    <source>
        <dbReference type="ARBA" id="ARBA00023136"/>
    </source>
</evidence>
<evidence type="ECO:0000256" key="7">
    <source>
        <dbReference type="ARBA" id="ARBA00023065"/>
    </source>
</evidence>
<proteinExistence type="inferred from homology"/>
<dbReference type="RefSeq" id="WP_377317184.1">
    <property type="nucleotide sequence ID" value="NZ_JBHSNF010000001.1"/>
</dbReference>
<dbReference type="SUPFAM" id="SSF56935">
    <property type="entry name" value="Porins"/>
    <property type="match status" value="1"/>
</dbReference>
<keyword evidence="7" id="KW-0406">Ion transport</keyword>
<comment type="caution">
    <text evidence="16">The sequence shown here is derived from an EMBL/GenBank/DDBJ whole genome shotgun (WGS) entry which is preliminary data.</text>
</comment>
<evidence type="ECO:0000256" key="5">
    <source>
        <dbReference type="ARBA" id="ARBA00022692"/>
    </source>
</evidence>
<evidence type="ECO:0000256" key="11">
    <source>
        <dbReference type="PROSITE-ProRule" id="PRU01360"/>
    </source>
</evidence>
<keyword evidence="2 11" id="KW-0813">Transport</keyword>
<dbReference type="InterPro" id="IPR036942">
    <property type="entry name" value="Beta-barrel_TonB_sf"/>
</dbReference>
<evidence type="ECO:0000256" key="13">
    <source>
        <dbReference type="SAM" id="SignalP"/>
    </source>
</evidence>
<keyword evidence="8 12" id="KW-0798">TonB box</keyword>
<dbReference type="InterPro" id="IPR039426">
    <property type="entry name" value="TonB-dep_rcpt-like"/>
</dbReference>
<evidence type="ECO:0000256" key="4">
    <source>
        <dbReference type="ARBA" id="ARBA00022496"/>
    </source>
</evidence>
<evidence type="ECO:0000259" key="14">
    <source>
        <dbReference type="Pfam" id="PF00593"/>
    </source>
</evidence>
<dbReference type="Gene3D" id="2.40.170.20">
    <property type="entry name" value="TonB-dependent receptor, beta-barrel domain"/>
    <property type="match status" value="1"/>
</dbReference>
<organism evidence="16 17">
    <name type="scientific">Rhodanobacter ginsengisoli</name>
    <dbReference type="NCBI Taxonomy" id="418646"/>
    <lineage>
        <taxon>Bacteria</taxon>
        <taxon>Pseudomonadati</taxon>
        <taxon>Pseudomonadota</taxon>
        <taxon>Gammaproteobacteria</taxon>
        <taxon>Lysobacterales</taxon>
        <taxon>Rhodanobacteraceae</taxon>
        <taxon>Rhodanobacter</taxon>
    </lineage>
</organism>
<sequence length="806" mass="88192">MKLRYSALYIAMAAVLASGAVHATGQEADAAPKNAPDASKVKTLASVQVTATKRETPLQKTPVAISAISGDTLDKERVMTVQDITRLVPGLQGTSEGDHGVVTLTLRGIGNDSAKTEYADPEVATFVDGVYSPRAEAAASLLLDMDGVEVLRGPQGTLWGRNSTAGAISFTTMKPDINGGFYGNGTIEAGNYNQSGVRAAVNLPISSTFAMRVAAVHEQHDGYVDYQNPVGQIPTVAQQQANYLASGGDPASFQPIDTNLFVQKGKKYDAQDQSAYRVSARWKPSDSFVWDLSYEDFKDRGTPNMNLMQQPRPGQKFWSALIDTAPYLDRTSRSVRSRMDWTINDDMELSYIAGYTRYSGKGDFDQDGGVNVPTSFTTNGSYQEDRTNFSNYVSSSHEFDLKSTGQNTLDWILGAYYEHENNNIRFDIPIMNGTQQGTVGWQGSFIQPEERVTSTAAFGQATWHMNDTWRLTGGVRWSHDKRENRGGINWGWGYDPAFPQQPISPGEQPGDVGFNISQHNDATYSKSKPTWLVRLDHDMGSNGLVYASVSTGYKSGGTQDGGALYKPETLTNYEIGAKFSFLGGHMTWNSAAYYEVFKNYQLSAPVTYPDGTHGLGFSNVGGETKVAGFESELAYQQSNDRANLVLSVIPKKKLGTEKYAASNDYYVPTACPPESTISNNCMDISGNDLPHAPDLSLTAIYEHDFVLSNGGRLTPRVSAQYQSAQWLSWFNFGAGDKQKAYTRGDLSLRYTEPNEKWYVNAYVQNVSDGKVKSSAAGSTLLANGTVAFTSQYLPPRTYGVQVGFWF</sequence>
<keyword evidence="6" id="KW-0408">Iron</keyword>
<dbReference type="Gene3D" id="2.170.130.10">
    <property type="entry name" value="TonB-dependent receptor, plug domain"/>
    <property type="match status" value="1"/>
</dbReference>
<keyword evidence="9 11" id="KW-0472">Membrane</keyword>
<dbReference type="InterPro" id="IPR000531">
    <property type="entry name" value="Beta-barrel_TonB"/>
</dbReference>
<comment type="similarity">
    <text evidence="11 12">Belongs to the TonB-dependent receptor family.</text>
</comment>
<dbReference type="Pfam" id="PF07715">
    <property type="entry name" value="Plug"/>
    <property type="match status" value="1"/>
</dbReference>
<reference evidence="17" key="1">
    <citation type="journal article" date="2019" name="Int. J. Syst. Evol. Microbiol.">
        <title>The Global Catalogue of Microorganisms (GCM) 10K type strain sequencing project: providing services to taxonomists for standard genome sequencing and annotation.</title>
        <authorList>
            <consortium name="The Broad Institute Genomics Platform"/>
            <consortium name="The Broad Institute Genome Sequencing Center for Infectious Disease"/>
            <person name="Wu L."/>
            <person name="Ma J."/>
        </authorList>
    </citation>
    <scope>NUCLEOTIDE SEQUENCE [LARGE SCALE GENOMIC DNA]</scope>
    <source>
        <strain evidence="17">CGMCC 1.16619</strain>
    </source>
</reference>
<feature type="domain" description="TonB-dependent receptor-like beta-barrel" evidence="14">
    <location>
        <begin position="294"/>
        <end position="766"/>
    </location>
</feature>
<dbReference type="InterPro" id="IPR037066">
    <property type="entry name" value="Plug_dom_sf"/>
</dbReference>
<dbReference type="PROSITE" id="PS52016">
    <property type="entry name" value="TONB_DEPENDENT_REC_3"/>
    <property type="match status" value="1"/>
</dbReference>
<evidence type="ECO:0000256" key="10">
    <source>
        <dbReference type="ARBA" id="ARBA00023237"/>
    </source>
</evidence>
<evidence type="ECO:0000313" key="16">
    <source>
        <dbReference type="EMBL" id="MFC5524728.1"/>
    </source>
</evidence>
<evidence type="ECO:0000256" key="6">
    <source>
        <dbReference type="ARBA" id="ARBA00023004"/>
    </source>
</evidence>
<feature type="chain" id="PRO_5047343203" evidence="13">
    <location>
        <begin position="24"/>
        <end position="806"/>
    </location>
</feature>
<keyword evidence="3 11" id="KW-1134">Transmembrane beta strand</keyword>
<accession>A0ABW0QJ00</accession>
<keyword evidence="13" id="KW-0732">Signal</keyword>
<keyword evidence="16" id="KW-0675">Receptor</keyword>
<evidence type="ECO:0000256" key="1">
    <source>
        <dbReference type="ARBA" id="ARBA00004571"/>
    </source>
</evidence>
<keyword evidence="4" id="KW-0410">Iron transport</keyword>
<evidence type="ECO:0000256" key="3">
    <source>
        <dbReference type="ARBA" id="ARBA00022452"/>
    </source>
</evidence>
<keyword evidence="10 11" id="KW-0998">Cell outer membrane</keyword>
<name>A0ABW0QJ00_9GAMM</name>
<dbReference type="Pfam" id="PF00593">
    <property type="entry name" value="TonB_dep_Rec_b-barrel"/>
    <property type="match status" value="1"/>
</dbReference>
<dbReference type="Proteomes" id="UP001596114">
    <property type="component" value="Unassembled WGS sequence"/>
</dbReference>
<evidence type="ECO:0000256" key="2">
    <source>
        <dbReference type="ARBA" id="ARBA00022448"/>
    </source>
</evidence>
<evidence type="ECO:0000256" key="12">
    <source>
        <dbReference type="RuleBase" id="RU003357"/>
    </source>
</evidence>
<dbReference type="EMBL" id="JBHSNF010000001">
    <property type="protein sequence ID" value="MFC5524728.1"/>
    <property type="molecule type" value="Genomic_DNA"/>
</dbReference>
<dbReference type="PANTHER" id="PTHR32552">
    <property type="entry name" value="FERRICHROME IRON RECEPTOR-RELATED"/>
    <property type="match status" value="1"/>
</dbReference>
<evidence type="ECO:0000313" key="17">
    <source>
        <dbReference type="Proteomes" id="UP001596114"/>
    </source>
</evidence>